<keyword evidence="3 7" id="KW-0479">Metal-binding</keyword>
<keyword evidence="2 7" id="KW-0645">Protease</keyword>
<sequence>MWSGSTIGNNVVAHTGTSLLDHTAEDADMNLTFDYLYDASLPATDLNNLDAARVNAWYVGNVVRDFAWKYGFRPLTFNFQADTLQDKWARGDDPVPIRVQTTPGVNDAVFTTPPDGSAGVLKLYVWNKANPT</sequence>
<dbReference type="EC" id="3.4.24.-" evidence="7"/>
<proteinExistence type="inferred from homology"/>
<dbReference type="EMBL" id="QPFP01000018">
    <property type="protein sequence ID" value="TEB31687.1"/>
    <property type="molecule type" value="Genomic_DNA"/>
</dbReference>
<dbReference type="GO" id="GO:0008270">
    <property type="term" value="F:zinc ion binding"/>
    <property type="evidence" value="ECO:0007669"/>
    <property type="project" value="InterPro"/>
</dbReference>
<dbReference type="SUPFAM" id="SSF55486">
    <property type="entry name" value="Metalloproteases ('zincins'), catalytic domain"/>
    <property type="match status" value="1"/>
</dbReference>
<keyword evidence="5 7" id="KW-0862">Zinc</keyword>
<evidence type="ECO:0000256" key="2">
    <source>
        <dbReference type="ARBA" id="ARBA00022670"/>
    </source>
</evidence>
<keyword evidence="4 7" id="KW-0378">Hydrolase</keyword>
<dbReference type="GO" id="GO:0006508">
    <property type="term" value="P:proteolysis"/>
    <property type="evidence" value="ECO:0007669"/>
    <property type="project" value="UniProtKB-KW"/>
</dbReference>
<evidence type="ECO:0000256" key="7">
    <source>
        <dbReference type="RuleBase" id="RU364017"/>
    </source>
</evidence>
<comment type="similarity">
    <text evidence="7">Belongs to the peptidase M36 family.</text>
</comment>
<reference evidence="8 9" key="1">
    <citation type="journal article" date="2019" name="Nat. Ecol. Evol.">
        <title>Megaphylogeny resolves global patterns of mushroom evolution.</title>
        <authorList>
            <person name="Varga T."/>
            <person name="Krizsan K."/>
            <person name="Foldi C."/>
            <person name="Dima B."/>
            <person name="Sanchez-Garcia M."/>
            <person name="Sanchez-Ramirez S."/>
            <person name="Szollosi G.J."/>
            <person name="Szarkandi J.G."/>
            <person name="Papp V."/>
            <person name="Albert L."/>
            <person name="Andreopoulos W."/>
            <person name="Angelini C."/>
            <person name="Antonin V."/>
            <person name="Barry K.W."/>
            <person name="Bougher N.L."/>
            <person name="Buchanan P."/>
            <person name="Buyck B."/>
            <person name="Bense V."/>
            <person name="Catcheside P."/>
            <person name="Chovatia M."/>
            <person name="Cooper J."/>
            <person name="Damon W."/>
            <person name="Desjardin D."/>
            <person name="Finy P."/>
            <person name="Geml J."/>
            <person name="Haridas S."/>
            <person name="Hughes K."/>
            <person name="Justo A."/>
            <person name="Karasinski D."/>
            <person name="Kautmanova I."/>
            <person name="Kiss B."/>
            <person name="Kocsube S."/>
            <person name="Kotiranta H."/>
            <person name="LaButti K.M."/>
            <person name="Lechner B.E."/>
            <person name="Liimatainen K."/>
            <person name="Lipzen A."/>
            <person name="Lukacs Z."/>
            <person name="Mihaltcheva S."/>
            <person name="Morgado L.N."/>
            <person name="Niskanen T."/>
            <person name="Noordeloos M.E."/>
            <person name="Ohm R.A."/>
            <person name="Ortiz-Santana B."/>
            <person name="Ovrebo C."/>
            <person name="Racz N."/>
            <person name="Riley R."/>
            <person name="Savchenko A."/>
            <person name="Shiryaev A."/>
            <person name="Soop K."/>
            <person name="Spirin V."/>
            <person name="Szebenyi C."/>
            <person name="Tomsovsky M."/>
            <person name="Tulloss R.E."/>
            <person name="Uehling J."/>
            <person name="Grigoriev I.V."/>
            <person name="Vagvolgyi C."/>
            <person name="Papp T."/>
            <person name="Martin F.M."/>
            <person name="Miettinen O."/>
            <person name="Hibbett D.S."/>
            <person name="Nagy L.G."/>
        </authorList>
    </citation>
    <scope>NUCLEOTIDE SEQUENCE [LARGE SCALE GENOMIC DNA]</scope>
    <source>
        <strain evidence="8 9">FP101781</strain>
    </source>
</reference>
<evidence type="ECO:0000256" key="3">
    <source>
        <dbReference type="ARBA" id="ARBA00022723"/>
    </source>
</evidence>
<keyword evidence="9" id="KW-1185">Reference proteome</keyword>
<dbReference type="PANTHER" id="PTHR33478:SF1">
    <property type="entry name" value="EXTRACELLULAR METALLOPROTEINASE MEP"/>
    <property type="match status" value="1"/>
</dbReference>
<keyword evidence="7" id="KW-0865">Zymogen</keyword>
<evidence type="ECO:0000313" key="9">
    <source>
        <dbReference type="Proteomes" id="UP000298030"/>
    </source>
</evidence>
<evidence type="ECO:0000256" key="4">
    <source>
        <dbReference type="ARBA" id="ARBA00022801"/>
    </source>
</evidence>
<evidence type="ECO:0000256" key="1">
    <source>
        <dbReference type="ARBA" id="ARBA00001947"/>
    </source>
</evidence>
<gene>
    <name evidence="8" type="ORF">FA13DRAFT_1791445</name>
</gene>
<keyword evidence="7" id="KW-0964">Secreted</keyword>
<comment type="caution">
    <text evidence="8">The sequence shown here is derived from an EMBL/GenBank/DDBJ whole genome shotgun (WGS) entry which is preliminary data.</text>
</comment>
<dbReference type="Pfam" id="PF02128">
    <property type="entry name" value="Peptidase_M36"/>
    <property type="match status" value="1"/>
</dbReference>
<dbReference type="InterPro" id="IPR050371">
    <property type="entry name" value="Fungal_virulence_M36"/>
</dbReference>
<name>A0A4Y7TBY3_COPMI</name>
<organism evidence="8 9">
    <name type="scientific">Coprinellus micaceus</name>
    <name type="common">Glistening ink-cap mushroom</name>
    <name type="synonym">Coprinus micaceus</name>
    <dbReference type="NCBI Taxonomy" id="71717"/>
    <lineage>
        <taxon>Eukaryota</taxon>
        <taxon>Fungi</taxon>
        <taxon>Dikarya</taxon>
        <taxon>Basidiomycota</taxon>
        <taxon>Agaricomycotina</taxon>
        <taxon>Agaricomycetes</taxon>
        <taxon>Agaricomycetidae</taxon>
        <taxon>Agaricales</taxon>
        <taxon>Agaricineae</taxon>
        <taxon>Psathyrellaceae</taxon>
        <taxon>Coprinellus</taxon>
    </lineage>
</organism>
<comment type="cofactor">
    <cofactor evidence="1 7">
        <name>Zn(2+)</name>
        <dbReference type="ChEBI" id="CHEBI:29105"/>
    </cofactor>
</comment>
<evidence type="ECO:0000256" key="6">
    <source>
        <dbReference type="ARBA" id="ARBA00023049"/>
    </source>
</evidence>
<dbReference type="AlphaFoldDB" id="A0A4Y7TBY3"/>
<dbReference type="Proteomes" id="UP000298030">
    <property type="component" value="Unassembled WGS sequence"/>
</dbReference>
<protein>
    <recommendedName>
        <fullName evidence="7">Extracellular metalloproteinase</fullName>
        <ecNumber evidence="7">3.4.24.-</ecNumber>
    </recommendedName>
    <alternativeName>
        <fullName evidence="7">Fungalysin</fullName>
    </alternativeName>
</protein>
<dbReference type="InterPro" id="IPR001842">
    <property type="entry name" value="Peptidase_M36"/>
</dbReference>
<comment type="subcellular location">
    <subcellularLocation>
        <location evidence="7">Secreted</location>
    </subcellularLocation>
</comment>
<keyword evidence="6 7" id="KW-0482">Metalloprotease</keyword>
<evidence type="ECO:0000313" key="8">
    <source>
        <dbReference type="EMBL" id="TEB31687.1"/>
    </source>
</evidence>
<dbReference type="Gene3D" id="3.10.170.10">
    <property type="match status" value="1"/>
</dbReference>
<dbReference type="GO" id="GO:0004222">
    <property type="term" value="F:metalloendopeptidase activity"/>
    <property type="evidence" value="ECO:0007669"/>
    <property type="project" value="InterPro"/>
</dbReference>
<dbReference type="GO" id="GO:0005615">
    <property type="term" value="C:extracellular space"/>
    <property type="evidence" value="ECO:0007669"/>
    <property type="project" value="InterPro"/>
</dbReference>
<accession>A0A4Y7TBY3</accession>
<dbReference type="PANTHER" id="PTHR33478">
    <property type="entry name" value="EXTRACELLULAR METALLOPROTEINASE MEP"/>
    <property type="match status" value="1"/>
</dbReference>
<dbReference type="OrthoDB" id="3227768at2759"/>
<dbReference type="STRING" id="71717.A0A4Y7TBY3"/>
<evidence type="ECO:0000256" key="5">
    <source>
        <dbReference type="ARBA" id="ARBA00022833"/>
    </source>
</evidence>